<dbReference type="Proteomes" id="UP000774570">
    <property type="component" value="Unassembled WGS sequence"/>
</dbReference>
<evidence type="ECO:0000256" key="3">
    <source>
        <dbReference type="ARBA" id="ARBA00023163"/>
    </source>
</evidence>
<dbReference type="InterPro" id="IPR011991">
    <property type="entry name" value="ArsR-like_HTH"/>
</dbReference>
<dbReference type="InterPro" id="IPR036390">
    <property type="entry name" value="WH_DNA-bd_sf"/>
</dbReference>
<evidence type="ECO:0000259" key="5">
    <source>
        <dbReference type="PROSITE" id="PS51118"/>
    </source>
</evidence>
<gene>
    <name evidence="6" type="ORF">K1Y72_09625</name>
</gene>
<keyword evidence="1" id="KW-0805">Transcription regulation</keyword>
<keyword evidence="3" id="KW-0804">Transcription</keyword>
<proteinExistence type="predicted"/>
<keyword evidence="2" id="KW-0238">DNA-binding</keyword>
<accession>A0ABS7FQD8</accession>
<evidence type="ECO:0000256" key="4">
    <source>
        <dbReference type="SAM" id="MobiDB-lite"/>
    </source>
</evidence>
<dbReference type="Gene3D" id="1.10.10.10">
    <property type="entry name" value="Winged helix-like DNA-binding domain superfamily/Winged helix DNA-binding domain"/>
    <property type="match status" value="1"/>
</dbReference>
<evidence type="ECO:0000256" key="2">
    <source>
        <dbReference type="ARBA" id="ARBA00023125"/>
    </source>
</evidence>
<sequence>MKPFDRRAYWFHFATVDGGVQVDVVSGPAGGWTDPRCPVARTVDLVGDRWSLLIIRDAMDGASSFTDFRERLGIARNILTDRLRRLVDHGVLATSTPPGGKRHVYRLTDAGQDLFTTVVALRQWGERHAFADDEPHSVLLDDNGGAVPELVPRGQDGRPLSATTSHVRKTT</sequence>
<evidence type="ECO:0000256" key="1">
    <source>
        <dbReference type="ARBA" id="ARBA00023015"/>
    </source>
</evidence>
<organism evidence="6 7">
    <name type="scientific">Actinomadura parmotrematis</name>
    <dbReference type="NCBI Taxonomy" id="2864039"/>
    <lineage>
        <taxon>Bacteria</taxon>
        <taxon>Bacillati</taxon>
        <taxon>Actinomycetota</taxon>
        <taxon>Actinomycetes</taxon>
        <taxon>Streptosporangiales</taxon>
        <taxon>Thermomonosporaceae</taxon>
        <taxon>Actinomadura</taxon>
    </lineage>
</organism>
<evidence type="ECO:0000313" key="6">
    <source>
        <dbReference type="EMBL" id="MBW8482624.1"/>
    </source>
</evidence>
<dbReference type="CDD" id="cd00090">
    <property type="entry name" value="HTH_ARSR"/>
    <property type="match status" value="1"/>
</dbReference>
<evidence type="ECO:0000313" key="7">
    <source>
        <dbReference type="Proteomes" id="UP000774570"/>
    </source>
</evidence>
<keyword evidence="7" id="KW-1185">Reference proteome</keyword>
<dbReference type="PROSITE" id="PS51118">
    <property type="entry name" value="HTH_HXLR"/>
    <property type="match status" value="1"/>
</dbReference>
<dbReference type="PANTHER" id="PTHR33204">
    <property type="entry name" value="TRANSCRIPTIONAL REGULATOR, MARR FAMILY"/>
    <property type="match status" value="1"/>
</dbReference>
<dbReference type="InterPro" id="IPR002577">
    <property type="entry name" value="HTH_HxlR"/>
</dbReference>
<reference evidence="6 7" key="1">
    <citation type="submission" date="2021-07" db="EMBL/GenBank/DDBJ databases">
        <title>Actinomadura sp. PM05-2 isolated from lichen.</title>
        <authorList>
            <person name="Somphong A."/>
            <person name="Phongsopitanun W."/>
            <person name="Tanasupawat S."/>
            <person name="Peongsungnone V."/>
        </authorList>
    </citation>
    <scope>NUCLEOTIDE SEQUENCE [LARGE SCALE GENOMIC DNA]</scope>
    <source>
        <strain evidence="6 7">PM05-2</strain>
    </source>
</reference>
<dbReference type="EMBL" id="JAIBOA010000005">
    <property type="protein sequence ID" value="MBW8482624.1"/>
    <property type="molecule type" value="Genomic_DNA"/>
</dbReference>
<feature type="region of interest" description="Disordered" evidence="4">
    <location>
        <begin position="135"/>
        <end position="171"/>
    </location>
</feature>
<dbReference type="Pfam" id="PF01638">
    <property type="entry name" value="HxlR"/>
    <property type="match status" value="1"/>
</dbReference>
<dbReference type="PANTHER" id="PTHR33204:SF18">
    <property type="entry name" value="TRANSCRIPTIONAL REGULATORY PROTEIN"/>
    <property type="match status" value="1"/>
</dbReference>
<protein>
    <submittedName>
        <fullName evidence="6">Helix-turn-helix transcriptional regulator</fullName>
    </submittedName>
</protein>
<name>A0ABS7FQD8_9ACTN</name>
<dbReference type="InterPro" id="IPR036388">
    <property type="entry name" value="WH-like_DNA-bd_sf"/>
</dbReference>
<feature type="domain" description="HTH hxlR-type" evidence="5">
    <location>
        <begin position="37"/>
        <end position="133"/>
    </location>
</feature>
<comment type="caution">
    <text evidence="6">The sequence shown here is derived from an EMBL/GenBank/DDBJ whole genome shotgun (WGS) entry which is preliminary data.</text>
</comment>
<dbReference type="SUPFAM" id="SSF46785">
    <property type="entry name" value="Winged helix' DNA-binding domain"/>
    <property type="match status" value="1"/>
</dbReference>